<dbReference type="Proteomes" id="UP000797356">
    <property type="component" value="Chromosome 7"/>
</dbReference>
<dbReference type="SMART" id="SM00579">
    <property type="entry name" value="FBD"/>
    <property type="match status" value="1"/>
</dbReference>
<dbReference type="Gene3D" id="1.20.1280.50">
    <property type="match status" value="1"/>
</dbReference>
<dbReference type="Gene3D" id="3.80.10.10">
    <property type="entry name" value="Ribonuclease Inhibitor"/>
    <property type="match status" value="1"/>
</dbReference>
<feature type="domain" description="F-box" evidence="1">
    <location>
        <begin position="18"/>
        <end position="58"/>
    </location>
</feature>
<dbReference type="InterPro" id="IPR006566">
    <property type="entry name" value="FBD"/>
</dbReference>
<accession>A0A8K0IEA8</accession>
<dbReference type="PANTHER" id="PTHR31900">
    <property type="entry name" value="F-BOX/RNI SUPERFAMILY PROTEIN-RELATED"/>
    <property type="match status" value="1"/>
</dbReference>
<dbReference type="Pfam" id="PF00646">
    <property type="entry name" value="F-box"/>
    <property type="match status" value="1"/>
</dbReference>
<keyword evidence="4" id="KW-1185">Reference proteome</keyword>
<sequence length="449" mass="50345">MRTKHIVPTQAYDRISGLPDDICGHIVSFLPMKEAVATSVLSKRWRYAWTFSPVLDLDLSLFPKTHGRRAAFADFVDSAVALFALPHLTKFRLSLDDGSGGGPDPRLESWIAFAVARRVQELELCLPRSRKMRLPDSIFHCASITSLKLRLRSSAFELPSPAGLPGLKALHLTSISPQKGSFFHDLFSNCLLLEELVVEECRVDVLEIDGARKLTTLVLSKCDWVHPVRIRVSAPRLQTFHYVGRAADEHCLENLLCLDEVVLGLRAPSLMWEAEGDCQESLVKLFQMVGGATSLTLSSWCIKHLARAPGLLDNVQEGVKHLVLFMEYREDSLGAIAPLLMSCPYLETLSVSIMPSQSMRKGHGSAREKQRELEIRRMTRQLKAVKLENIDASNTGLELVKFLLKNLRALEKMTIVPSKDGLEHAKFRRKVSAFPRASRDAIIEYCFSE</sequence>
<dbReference type="EMBL" id="CM017878">
    <property type="protein sequence ID" value="KAG1354248.1"/>
    <property type="molecule type" value="Genomic_DNA"/>
</dbReference>
<proteinExistence type="predicted"/>
<dbReference type="CDD" id="cd22160">
    <property type="entry name" value="F-box_AtFBL13-like"/>
    <property type="match status" value="1"/>
</dbReference>
<evidence type="ECO:0000259" key="2">
    <source>
        <dbReference type="SMART" id="SM00579"/>
    </source>
</evidence>
<dbReference type="InterPro" id="IPR055357">
    <property type="entry name" value="LRR_At1g61320_AtMIF1"/>
</dbReference>
<reference evidence="3" key="1">
    <citation type="journal article" date="2017" name="Gigascience">
        <title>The genome draft of coconut (Cocos nucifera).</title>
        <authorList>
            <person name="Xiao Y."/>
            <person name="Xu P."/>
            <person name="Fan H."/>
            <person name="Baudouin L."/>
            <person name="Xia W."/>
            <person name="Bocs S."/>
            <person name="Xu J."/>
            <person name="Li Q."/>
            <person name="Guo A."/>
            <person name="Zhou L."/>
            <person name="Li J."/>
            <person name="Wu Y."/>
            <person name="Ma Z."/>
            <person name="Armero A."/>
            <person name="Issali A.E."/>
            <person name="Liu N."/>
            <person name="Peng M."/>
            <person name="Yang Y."/>
        </authorList>
    </citation>
    <scope>NUCLEOTIDE SEQUENCE</scope>
    <source>
        <tissue evidence="3">Spear leaf of Hainan Tall coconut</tissue>
    </source>
</reference>
<protein>
    <submittedName>
        <fullName evidence="3">F-box/LRR-repeat protein</fullName>
    </submittedName>
</protein>
<dbReference type="InterPro" id="IPR053781">
    <property type="entry name" value="F-box_AtFBL13-like"/>
</dbReference>
<dbReference type="InterPro" id="IPR050232">
    <property type="entry name" value="FBL13/AtMIF1-like"/>
</dbReference>
<dbReference type="PANTHER" id="PTHR31900:SF30">
    <property type="entry name" value="SUPERFAMILY PROTEIN, PUTATIVE-RELATED"/>
    <property type="match status" value="1"/>
</dbReference>
<comment type="caution">
    <text evidence="3">The sequence shown here is derived from an EMBL/GenBank/DDBJ whole genome shotgun (WGS) entry which is preliminary data.</text>
</comment>
<organism evidence="3 4">
    <name type="scientific">Cocos nucifera</name>
    <name type="common">Coconut palm</name>
    <dbReference type="NCBI Taxonomy" id="13894"/>
    <lineage>
        <taxon>Eukaryota</taxon>
        <taxon>Viridiplantae</taxon>
        <taxon>Streptophyta</taxon>
        <taxon>Embryophyta</taxon>
        <taxon>Tracheophyta</taxon>
        <taxon>Spermatophyta</taxon>
        <taxon>Magnoliopsida</taxon>
        <taxon>Liliopsida</taxon>
        <taxon>Arecaceae</taxon>
        <taxon>Arecoideae</taxon>
        <taxon>Cocoseae</taxon>
        <taxon>Attaleinae</taxon>
        <taxon>Cocos</taxon>
    </lineage>
</organism>
<evidence type="ECO:0000313" key="3">
    <source>
        <dbReference type="EMBL" id="KAG1354248.1"/>
    </source>
</evidence>
<feature type="domain" description="FBD" evidence="2">
    <location>
        <begin position="376"/>
        <end position="446"/>
    </location>
</feature>
<name>A0A8K0IEA8_COCNU</name>
<dbReference type="OrthoDB" id="612216at2759"/>
<dbReference type="Pfam" id="PF23622">
    <property type="entry name" value="LRR_At1g61320_AtMIF1"/>
    <property type="match status" value="1"/>
</dbReference>
<dbReference type="SUPFAM" id="SSF81383">
    <property type="entry name" value="F-box domain"/>
    <property type="match status" value="1"/>
</dbReference>
<dbReference type="SUPFAM" id="SSF52047">
    <property type="entry name" value="RNI-like"/>
    <property type="match status" value="1"/>
</dbReference>
<dbReference type="InterPro" id="IPR001810">
    <property type="entry name" value="F-box_dom"/>
</dbReference>
<dbReference type="InterPro" id="IPR032675">
    <property type="entry name" value="LRR_dom_sf"/>
</dbReference>
<dbReference type="SMART" id="SM00256">
    <property type="entry name" value="FBOX"/>
    <property type="match status" value="1"/>
</dbReference>
<dbReference type="AlphaFoldDB" id="A0A8K0IEA8"/>
<evidence type="ECO:0000313" key="4">
    <source>
        <dbReference type="Proteomes" id="UP000797356"/>
    </source>
</evidence>
<dbReference type="InterPro" id="IPR036047">
    <property type="entry name" value="F-box-like_dom_sf"/>
</dbReference>
<reference evidence="3" key="2">
    <citation type="submission" date="2019-07" db="EMBL/GenBank/DDBJ databases">
        <authorList>
            <person name="Yang Y."/>
            <person name="Bocs S."/>
            <person name="Baudouin L."/>
        </authorList>
    </citation>
    <scope>NUCLEOTIDE SEQUENCE</scope>
    <source>
        <tissue evidence="3">Spear leaf of Hainan Tall coconut</tissue>
    </source>
</reference>
<evidence type="ECO:0000259" key="1">
    <source>
        <dbReference type="SMART" id="SM00256"/>
    </source>
</evidence>
<gene>
    <name evidence="3" type="ORF">COCNU_07G003600</name>
</gene>